<dbReference type="GO" id="GO:0008380">
    <property type="term" value="P:RNA splicing"/>
    <property type="evidence" value="ECO:0007669"/>
    <property type="project" value="UniProtKB-KW"/>
</dbReference>
<protein>
    <submittedName>
        <fullName evidence="13">Uncharacterized protein</fullName>
    </submittedName>
</protein>
<dbReference type="InterPro" id="IPR010920">
    <property type="entry name" value="LSM_dom_sf"/>
</dbReference>
<dbReference type="SMART" id="SM00558">
    <property type="entry name" value="JmjC"/>
    <property type="match status" value="1"/>
</dbReference>
<evidence type="ECO:0000256" key="8">
    <source>
        <dbReference type="ARBA" id="ARBA00023242"/>
    </source>
</evidence>
<keyword evidence="6" id="KW-0694">RNA-binding</keyword>
<feature type="domain" description="JmjC" evidence="11">
    <location>
        <begin position="314"/>
        <end position="507"/>
    </location>
</feature>
<dbReference type="InterPro" id="IPR003347">
    <property type="entry name" value="JmjC_dom"/>
</dbReference>
<keyword evidence="7" id="KW-0508">mRNA splicing</keyword>
<evidence type="ECO:0000259" key="12">
    <source>
        <dbReference type="PROSITE" id="PS52002"/>
    </source>
</evidence>
<evidence type="ECO:0000256" key="6">
    <source>
        <dbReference type="ARBA" id="ARBA00022884"/>
    </source>
</evidence>
<keyword evidence="4" id="KW-0507">mRNA processing</keyword>
<dbReference type="PROSITE" id="PS52002">
    <property type="entry name" value="SM"/>
    <property type="match status" value="1"/>
</dbReference>
<dbReference type="EMBL" id="CABIKO010000231">
    <property type="protein sequence ID" value="VVA31922.1"/>
    <property type="molecule type" value="Genomic_DNA"/>
</dbReference>
<proteinExistence type="inferred from homology"/>
<comment type="subcellular location">
    <subcellularLocation>
        <location evidence="1">Nucleus</location>
    </subcellularLocation>
</comment>
<keyword evidence="5" id="KW-0747">Spliceosome</keyword>
<dbReference type="GO" id="GO:0003723">
    <property type="term" value="F:RNA binding"/>
    <property type="evidence" value="ECO:0007669"/>
    <property type="project" value="UniProtKB-KW"/>
</dbReference>
<keyword evidence="8" id="KW-0539">Nucleus</keyword>
<gene>
    <name evidence="13" type="ORF">ALMOND_2B035087</name>
</gene>
<feature type="domain" description="Sm" evidence="12">
    <location>
        <begin position="62"/>
        <end position="136"/>
    </location>
</feature>
<dbReference type="InParanoid" id="A0A5E4FWV7"/>
<feature type="compositionally biased region" description="Basic and acidic residues" evidence="10">
    <location>
        <begin position="175"/>
        <end position="186"/>
    </location>
</feature>
<evidence type="ECO:0000256" key="1">
    <source>
        <dbReference type="ARBA" id="ARBA00004123"/>
    </source>
</evidence>
<dbReference type="PANTHER" id="PTHR12461">
    <property type="entry name" value="HYPOXIA-INDUCIBLE FACTOR 1 ALPHA INHIBITOR-RELATED"/>
    <property type="match status" value="1"/>
</dbReference>
<dbReference type="Gene3D" id="2.60.120.10">
    <property type="entry name" value="Jelly Rolls"/>
    <property type="match status" value="1"/>
</dbReference>
<dbReference type="FunCoup" id="A0A5E4FWV7">
    <property type="interactions" value="2426"/>
</dbReference>
<dbReference type="InterPro" id="IPR014710">
    <property type="entry name" value="RmlC-like_jellyroll"/>
</dbReference>
<dbReference type="InterPro" id="IPR016654">
    <property type="entry name" value="U6_snRNA_Lsm2"/>
</dbReference>
<comment type="similarity">
    <text evidence="2">Belongs to the JARID1 histone demethylase family.</text>
</comment>
<feature type="region of interest" description="Disordered" evidence="10">
    <location>
        <begin position="170"/>
        <end position="189"/>
    </location>
</feature>
<sequence>MSSHGLILGFVVAWAYSGIVFKRLPHHVTRAGGTLEQPRFETRLVKPVLARHLHGLSTHLQLFFSYFKELVGREVTVELKNDLAIRGTLHSVDQYLNIKLENTRVVDQEKYPHMLSVRNCFIRGSVVRYVQLPPEGVDVELLHDATRRETVSLSSLTRVSQSVTHSCSFGNSHQRGLEDTRSKDNRTSSMEEIETLWKEVRELSLGDSGRVDHLECPPTPLQFLRDFVCQNKPCIISNATLHWPALSSWTHDSYLTGALSSADFSLHLTPHGQADALVPLDGSLCFSSAHVQRMPFPEALNLITNNESPSKLVAYAQQQNNCFLSEYSALAADCDPHIPWASEALGCLPDAVNMWIGNHLSTTSFHKDHYENLYAVVTGQKHFLLLPPTDVHRMYIRMYPAAQYSYSHDTGEFKLELEKPDRYVPWCSVDPYPSPEDRDKQLSNFPLYFDGPKPFRCTLNPGDILYLPSMWFHHVRQSPDSRGRTIAVNYWYDMQFDIKYAYFNFLQSIHCLSIKTPTLPVTMHEDSDSDA</sequence>
<dbReference type="GO" id="GO:0005681">
    <property type="term" value="C:spliceosomal complex"/>
    <property type="evidence" value="ECO:0007669"/>
    <property type="project" value="UniProtKB-KW"/>
</dbReference>
<dbReference type="Pfam" id="PF01423">
    <property type="entry name" value="LSM"/>
    <property type="match status" value="1"/>
</dbReference>
<keyword evidence="9" id="KW-0687">Ribonucleoprotein</keyword>
<dbReference type="InterPro" id="IPR041667">
    <property type="entry name" value="Cupin_8"/>
</dbReference>
<evidence type="ECO:0000313" key="14">
    <source>
        <dbReference type="Proteomes" id="UP000327085"/>
    </source>
</evidence>
<dbReference type="PROSITE" id="PS51184">
    <property type="entry name" value="JMJC"/>
    <property type="match status" value="1"/>
</dbReference>
<evidence type="ECO:0000256" key="7">
    <source>
        <dbReference type="ARBA" id="ARBA00023187"/>
    </source>
</evidence>
<dbReference type="SUPFAM" id="SSF50182">
    <property type="entry name" value="Sm-like ribonucleoproteins"/>
    <property type="match status" value="1"/>
</dbReference>
<dbReference type="Proteomes" id="UP000327085">
    <property type="component" value="Chromosome 4"/>
</dbReference>
<dbReference type="Gene3D" id="2.30.30.100">
    <property type="match status" value="1"/>
</dbReference>
<dbReference type="SUPFAM" id="SSF51197">
    <property type="entry name" value="Clavaminate synthase-like"/>
    <property type="match status" value="1"/>
</dbReference>
<evidence type="ECO:0000256" key="10">
    <source>
        <dbReference type="SAM" id="MobiDB-lite"/>
    </source>
</evidence>
<organism evidence="13 14">
    <name type="scientific">Prunus dulcis</name>
    <name type="common">Almond</name>
    <name type="synonym">Amygdalus dulcis</name>
    <dbReference type="NCBI Taxonomy" id="3755"/>
    <lineage>
        <taxon>Eukaryota</taxon>
        <taxon>Viridiplantae</taxon>
        <taxon>Streptophyta</taxon>
        <taxon>Embryophyta</taxon>
        <taxon>Tracheophyta</taxon>
        <taxon>Spermatophyta</taxon>
        <taxon>Magnoliopsida</taxon>
        <taxon>eudicotyledons</taxon>
        <taxon>Gunneridae</taxon>
        <taxon>Pentapetalae</taxon>
        <taxon>rosids</taxon>
        <taxon>fabids</taxon>
        <taxon>Rosales</taxon>
        <taxon>Rosaceae</taxon>
        <taxon>Amygdaloideae</taxon>
        <taxon>Amygdaleae</taxon>
        <taxon>Prunus</taxon>
    </lineage>
</organism>
<dbReference type="InterPro" id="IPR047575">
    <property type="entry name" value="Sm"/>
</dbReference>
<evidence type="ECO:0000256" key="5">
    <source>
        <dbReference type="ARBA" id="ARBA00022728"/>
    </source>
</evidence>
<dbReference type="FunFam" id="2.30.30.100:FF:000009">
    <property type="entry name" value="U6 snRNA-associated Sm-like protein LSm2"/>
    <property type="match status" value="1"/>
</dbReference>
<name>A0A5E4FWV7_PRUDU</name>
<evidence type="ECO:0000259" key="11">
    <source>
        <dbReference type="PROSITE" id="PS51184"/>
    </source>
</evidence>
<reference evidence="14" key="1">
    <citation type="journal article" date="2020" name="Plant J.">
        <title>Transposons played a major role in the diversification between the closely related almond and peach genomes: results from the almond genome sequence.</title>
        <authorList>
            <person name="Alioto T."/>
            <person name="Alexiou K.G."/>
            <person name="Bardil A."/>
            <person name="Barteri F."/>
            <person name="Castanera R."/>
            <person name="Cruz F."/>
            <person name="Dhingra A."/>
            <person name="Duval H."/>
            <person name="Fernandez I Marti A."/>
            <person name="Frias L."/>
            <person name="Galan B."/>
            <person name="Garcia J.L."/>
            <person name="Howad W."/>
            <person name="Gomez-Garrido J."/>
            <person name="Gut M."/>
            <person name="Julca I."/>
            <person name="Morata J."/>
            <person name="Puigdomenech P."/>
            <person name="Ribeca P."/>
            <person name="Rubio Cabetas M.J."/>
            <person name="Vlasova A."/>
            <person name="Wirthensohn M."/>
            <person name="Garcia-Mas J."/>
            <person name="Gabaldon T."/>
            <person name="Casacuberta J.M."/>
            <person name="Arus P."/>
        </authorList>
    </citation>
    <scope>NUCLEOTIDE SEQUENCE [LARGE SCALE GENOMIC DNA]</scope>
    <source>
        <strain evidence="14">cv. Texas</strain>
    </source>
</reference>
<accession>A0A5E4FWV7</accession>
<dbReference type="GO" id="GO:0006397">
    <property type="term" value="P:mRNA processing"/>
    <property type="evidence" value="ECO:0007669"/>
    <property type="project" value="UniProtKB-KW"/>
</dbReference>
<evidence type="ECO:0000256" key="4">
    <source>
        <dbReference type="ARBA" id="ARBA00022664"/>
    </source>
</evidence>
<evidence type="ECO:0000313" key="13">
    <source>
        <dbReference type="EMBL" id="VVA31922.1"/>
    </source>
</evidence>
<evidence type="ECO:0000256" key="3">
    <source>
        <dbReference type="ARBA" id="ARBA00006850"/>
    </source>
</evidence>
<evidence type="ECO:0000256" key="9">
    <source>
        <dbReference type="ARBA" id="ARBA00023274"/>
    </source>
</evidence>
<dbReference type="InterPro" id="IPR001163">
    <property type="entry name" value="Sm_dom_euk/arc"/>
</dbReference>
<dbReference type="SMART" id="SM00651">
    <property type="entry name" value="Sm"/>
    <property type="match status" value="1"/>
</dbReference>
<comment type="similarity">
    <text evidence="3">Belongs to the snRNP Sm proteins family.</text>
</comment>
<dbReference type="CDD" id="cd01725">
    <property type="entry name" value="LSm2"/>
    <property type="match status" value="1"/>
</dbReference>
<evidence type="ECO:0000256" key="2">
    <source>
        <dbReference type="ARBA" id="ARBA00006801"/>
    </source>
</evidence>
<dbReference type="Pfam" id="PF13621">
    <property type="entry name" value="Cupin_8"/>
    <property type="match status" value="1"/>
</dbReference>
<dbReference type="PANTHER" id="PTHR12461:SF99">
    <property type="entry name" value="BIFUNCTIONAL PEPTIDASE AND (3S)-LYSYL HYDROXYLASE JMJD7"/>
    <property type="match status" value="1"/>
</dbReference>
<dbReference type="AlphaFoldDB" id="A0A5E4FWV7"/>
<dbReference type="Gramene" id="VVA31922">
    <property type="protein sequence ID" value="VVA31922"/>
    <property type="gene ID" value="Prudul26B035087"/>
</dbReference>